<dbReference type="InterPro" id="IPR055414">
    <property type="entry name" value="LRR_R13L4/SHOC2-like"/>
</dbReference>
<dbReference type="EMBL" id="LSRQ01008281">
    <property type="protein sequence ID" value="OAY64084.1"/>
    <property type="molecule type" value="Genomic_DNA"/>
</dbReference>
<evidence type="ECO:0000256" key="2">
    <source>
        <dbReference type="ARBA" id="ARBA00022614"/>
    </source>
</evidence>
<keyword evidence="5" id="KW-0611">Plant defense</keyword>
<dbReference type="InterPro" id="IPR027417">
    <property type="entry name" value="P-loop_NTPase"/>
</dbReference>
<evidence type="ECO:0000256" key="3">
    <source>
        <dbReference type="ARBA" id="ARBA00022737"/>
    </source>
</evidence>
<feature type="chain" id="PRO_5008285239" evidence="6">
    <location>
        <begin position="19"/>
        <end position="937"/>
    </location>
</feature>
<evidence type="ECO:0000313" key="11">
    <source>
        <dbReference type="EMBL" id="OAY64084.1"/>
    </source>
</evidence>
<dbReference type="Pfam" id="PF23598">
    <property type="entry name" value="LRR_14"/>
    <property type="match status" value="1"/>
</dbReference>
<dbReference type="InterPro" id="IPR002182">
    <property type="entry name" value="NB-ARC"/>
</dbReference>
<name>A0A199UH62_ANACO</name>
<dbReference type="Pfam" id="PF18052">
    <property type="entry name" value="Rx_N"/>
    <property type="match status" value="1"/>
</dbReference>
<sequence>MAEVAILLAIQKLGLALGTELLNQASSLFSQKLASLAELPNSMERIRRELHVMQGLCRIDRRESKNQALEAWIAEAQKAAHTIEDIVDEYIFRMDQDRQRQGGVVGYMKQVLKQPKSFGSFCLIAFQIKQVENDLDHLSCLKDRWIQTTGFGDCTSSDNVSEWTQHLTGNSPLFMGEEQLVGIDEDRHMLTNWLRTEKLDLCIITVWGMGGLGKTTLVTNVYKRESRNFECHARISISQTFKIEDLLRKMITELYGDKKKVPTDIDTMDVIKLKETLRESLEQKKYLIVLDDVWEPRAFYELQDSLVDNQKGSRIFITTRNAEVASLANKNYKLKLEPLSDPDAWKLFCKRAFRNYENQECPPELEKSARDIVDKCEGLPLAIVSLGSLLSLRENSETEWKRVYDQLNWELANDQSLGPVRNILNLSFNYLPKYLKNCFLSCSMFPEDHLLQRKRLIRLWIAEGFAVERGSSTAEEVAEGYIVELIRRSMLQVEEWNHFGRVKYCRMHDLVRELAVSLSEREKFHSIYQDNRMERMVDANARRLSVLKCSNDIGVNIDLPRLRTFVAFDTTMPLSSFLPMFPSKSRYIAILELQGLTIEKIPDAIGDLFNLRYLGLRDTEVKLLPKSIGKLSNLLILDLYQSAIQKLPREITNLKKLRHMFVERVTDPNGKAFRLCSGVCAPKGLWNLIELQTLQAVEASSELVGRLENLTNLRSFRIWNVKETYSKQLCASLSRMRSLSYLSINASDENAFLNLEGLNPPLPNLKKLTLTGRLAAETLTFPLFRDLRELRLAWCQLTADPLQSLAQLSNLTCLSLRRAYNGEQLCFCDQWFPNLKRLDLDDLPQLKQVKIEGTAMSKLETLYMEDLKNLTEVPEHIESLTSLRTLFLHDMDRQLTSDPLHGFKPPYAVLLSVWQLCHHLHNIALLFVCPLVCSYIL</sequence>
<dbReference type="PRINTS" id="PR00364">
    <property type="entry name" value="DISEASERSIST"/>
</dbReference>
<reference evidence="11 12" key="1">
    <citation type="journal article" date="2016" name="DNA Res.">
        <title>The draft genome of MD-2 pineapple using hybrid error correction of long reads.</title>
        <authorList>
            <person name="Redwan R.M."/>
            <person name="Saidin A."/>
            <person name="Kumar S.V."/>
        </authorList>
    </citation>
    <scope>NUCLEOTIDE SEQUENCE [LARGE SCALE GENOMIC DNA]</scope>
    <source>
        <strain evidence="12">cv. MD2</strain>
        <tissue evidence="11">Leaf</tissue>
    </source>
</reference>
<dbReference type="Gene3D" id="1.10.8.430">
    <property type="entry name" value="Helical domain of apoptotic protease-activating factors"/>
    <property type="match status" value="1"/>
</dbReference>
<dbReference type="Proteomes" id="UP000092600">
    <property type="component" value="Unassembled WGS sequence"/>
</dbReference>
<comment type="similarity">
    <text evidence="1">Belongs to the disease resistance NB-LRR family.</text>
</comment>
<evidence type="ECO:0000256" key="5">
    <source>
        <dbReference type="ARBA" id="ARBA00022821"/>
    </source>
</evidence>
<dbReference type="FunFam" id="1.10.10.10:FF:000322">
    <property type="entry name" value="Probable disease resistance protein At1g63360"/>
    <property type="match status" value="1"/>
</dbReference>
<dbReference type="Gene3D" id="3.80.10.10">
    <property type="entry name" value="Ribonuclease Inhibitor"/>
    <property type="match status" value="1"/>
</dbReference>
<comment type="caution">
    <text evidence="11">The sequence shown here is derived from an EMBL/GenBank/DDBJ whole genome shotgun (WGS) entry which is preliminary data.</text>
</comment>
<dbReference type="PANTHER" id="PTHR23155">
    <property type="entry name" value="DISEASE RESISTANCE PROTEIN RP"/>
    <property type="match status" value="1"/>
</dbReference>
<dbReference type="SUPFAM" id="SSF52058">
    <property type="entry name" value="L domain-like"/>
    <property type="match status" value="1"/>
</dbReference>
<evidence type="ECO:0000256" key="6">
    <source>
        <dbReference type="SAM" id="SignalP"/>
    </source>
</evidence>
<dbReference type="Pfam" id="PF23559">
    <property type="entry name" value="WHD_DRP"/>
    <property type="match status" value="1"/>
</dbReference>
<dbReference type="InterPro" id="IPR032675">
    <property type="entry name" value="LRR_dom_sf"/>
</dbReference>
<keyword evidence="2" id="KW-0433">Leucine-rich repeat</keyword>
<dbReference type="InterPro" id="IPR036388">
    <property type="entry name" value="WH-like_DNA-bd_sf"/>
</dbReference>
<evidence type="ECO:0000256" key="1">
    <source>
        <dbReference type="ARBA" id="ARBA00008894"/>
    </source>
</evidence>
<dbReference type="InterPro" id="IPR058922">
    <property type="entry name" value="WHD_DRP"/>
</dbReference>
<dbReference type="PANTHER" id="PTHR23155:SF1232">
    <property type="entry name" value="OS09G0270700 PROTEIN"/>
    <property type="match status" value="1"/>
</dbReference>
<proteinExistence type="inferred from homology"/>
<dbReference type="Gene3D" id="3.40.50.300">
    <property type="entry name" value="P-loop containing nucleotide triphosphate hydrolases"/>
    <property type="match status" value="1"/>
</dbReference>
<dbReference type="GO" id="GO:0009626">
    <property type="term" value="P:plant-type hypersensitive response"/>
    <property type="evidence" value="ECO:0007669"/>
    <property type="project" value="UniProtKB-ARBA"/>
</dbReference>
<accession>A0A199UH62</accession>
<organism evidence="11 12">
    <name type="scientific">Ananas comosus</name>
    <name type="common">Pineapple</name>
    <name type="synonym">Ananas ananas</name>
    <dbReference type="NCBI Taxonomy" id="4615"/>
    <lineage>
        <taxon>Eukaryota</taxon>
        <taxon>Viridiplantae</taxon>
        <taxon>Streptophyta</taxon>
        <taxon>Embryophyta</taxon>
        <taxon>Tracheophyta</taxon>
        <taxon>Spermatophyta</taxon>
        <taxon>Magnoliopsida</taxon>
        <taxon>Liliopsida</taxon>
        <taxon>Poales</taxon>
        <taxon>Bromeliaceae</taxon>
        <taxon>Bromelioideae</taxon>
        <taxon>Ananas</taxon>
    </lineage>
</organism>
<keyword evidence="4" id="KW-0547">Nucleotide-binding</keyword>
<gene>
    <name evidence="11" type="ORF">ACMD2_10965</name>
</gene>
<dbReference type="InterPro" id="IPR041118">
    <property type="entry name" value="Rx_N"/>
</dbReference>
<keyword evidence="6" id="KW-0732">Signal</keyword>
<evidence type="ECO:0000259" key="8">
    <source>
        <dbReference type="Pfam" id="PF18052"/>
    </source>
</evidence>
<evidence type="ECO:0000313" key="12">
    <source>
        <dbReference type="Proteomes" id="UP000092600"/>
    </source>
</evidence>
<feature type="domain" description="Disease resistance protein winged helix" evidence="9">
    <location>
        <begin position="444"/>
        <end position="515"/>
    </location>
</feature>
<evidence type="ECO:0000256" key="4">
    <source>
        <dbReference type="ARBA" id="ARBA00022741"/>
    </source>
</evidence>
<dbReference type="InterPro" id="IPR042197">
    <property type="entry name" value="Apaf_helical"/>
</dbReference>
<dbReference type="GO" id="GO:0043531">
    <property type="term" value="F:ADP binding"/>
    <property type="evidence" value="ECO:0007669"/>
    <property type="project" value="InterPro"/>
</dbReference>
<dbReference type="AlphaFoldDB" id="A0A199UH62"/>
<dbReference type="Pfam" id="PF00931">
    <property type="entry name" value="NB-ARC"/>
    <property type="match status" value="1"/>
</dbReference>
<dbReference type="InterPro" id="IPR044974">
    <property type="entry name" value="Disease_R_plants"/>
</dbReference>
<dbReference type="SUPFAM" id="SSF52540">
    <property type="entry name" value="P-loop containing nucleoside triphosphate hydrolases"/>
    <property type="match status" value="1"/>
</dbReference>
<evidence type="ECO:0000259" key="9">
    <source>
        <dbReference type="Pfam" id="PF23559"/>
    </source>
</evidence>
<dbReference type="GO" id="GO:0002758">
    <property type="term" value="P:innate immune response-activating signaling pathway"/>
    <property type="evidence" value="ECO:0007669"/>
    <property type="project" value="UniProtKB-ARBA"/>
</dbReference>
<feature type="domain" description="Disease resistance N-terminal" evidence="8">
    <location>
        <begin position="21"/>
        <end position="101"/>
    </location>
</feature>
<evidence type="ECO:0000259" key="7">
    <source>
        <dbReference type="Pfam" id="PF00931"/>
    </source>
</evidence>
<feature type="domain" description="Disease resistance R13L4/SHOC-2-like LRR" evidence="10">
    <location>
        <begin position="583"/>
        <end position="885"/>
    </location>
</feature>
<dbReference type="FunFam" id="3.40.50.300:FF:001091">
    <property type="entry name" value="Probable disease resistance protein At1g61300"/>
    <property type="match status" value="1"/>
</dbReference>
<keyword evidence="3" id="KW-0677">Repeat</keyword>
<dbReference type="Gene3D" id="1.10.10.10">
    <property type="entry name" value="Winged helix-like DNA-binding domain superfamily/Winged helix DNA-binding domain"/>
    <property type="match status" value="1"/>
</dbReference>
<feature type="signal peptide" evidence="6">
    <location>
        <begin position="1"/>
        <end position="18"/>
    </location>
</feature>
<feature type="domain" description="NB-ARC" evidence="7">
    <location>
        <begin position="190"/>
        <end position="355"/>
    </location>
</feature>
<dbReference type="GO" id="GO:0042742">
    <property type="term" value="P:defense response to bacterium"/>
    <property type="evidence" value="ECO:0007669"/>
    <property type="project" value="UniProtKB-ARBA"/>
</dbReference>
<evidence type="ECO:0000259" key="10">
    <source>
        <dbReference type="Pfam" id="PF23598"/>
    </source>
</evidence>
<dbReference type="Gene3D" id="1.20.5.4130">
    <property type="match status" value="1"/>
</dbReference>
<protein>
    <submittedName>
        <fullName evidence="11">Disease resistance protein RPM1</fullName>
    </submittedName>
</protein>